<dbReference type="InterPro" id="IPR004101">
    <property type="entry name" value="Mur_ligase_C"/>
</dbReference>
<dbReference type="Pfam" id="PF02875">
    <property type="entry name" value="Mur_ligase_C"/>
    <property type="match status" value="1"/>
</dbReference>
<feature type="domain" description="Mur ligase C-terminal" evidence="1">
    <location>
        <begin position="294"/>
        <end position="426"/>
    </location>
</feature>
<sequence length="469" mass="53476">MLFLLWDTVSEKHARLFRKFRQTLRKQKNVSRKHLKLWEKDNSIMQEPTETILRFFRRLIPERLFIIFQPYYHKILSGFASMLYRRPSKNLIVIGVTGTNGKSTTVEFLSEILTEAGYRVASTSSIRFRIHDREKTNTAKMTMPGRFTLQKFLRSAVRAGCTHAVLEVTSQGIRQFRHANIDFTIAVITNITPEHIESHGSFEEYRKAKAELFALAPIHVLNKDDKETYDHFLRIPADERHVYSVLDIPKKLHLKIPGEFNKENAMAALTAARVLGVDDKVSMRALSQITYIPGRLEIIQEEPFGVVVDYAHTPDALEKVYESFDVGTHKLICVLGSTGGGRDTWKRPEHGRIAAEHCNSIFLTDEDSYDEPLDHILKDVERGFYKAPSLQTKKLHYEKISDRKKAIEKAIMSAQKGDVVIITGKGSESVMMGPDGTRIPHDDREVVRTILAQRKKNHGNGKGGLSHTA</sequence>
<protein>
    <recommendedName>
        <fullName evidence="5">UDP-N-acetylmuramoyl-L-alanyl-D-glutamate--2, 6-diaminopimelate ligase</fullName>
    </recommendedName>
</protein>
<proteinExistence type="predicted"/>
<gene>
    <name evidence="3" type="ORF">COU90_04015</name>
</gene>
<dbReference type="GO" id="GO:0016881">
    <property type="term" value="F:acid-amino acid ligase activity"/>
    <property type="evidence" value="ECO:0007669"/>
    <property type="project" value="InterPro"/>
</dbReference>
<evidence type="ECO:0000313" key="4">
    <source>
        <dbReference type="Proteomes" id="UP000229098"/>
    </source>
</evidence>
<dbReference type="Pfam" id="PF08245">
    <property type="entry name" value="Mur_ligase_M"/>
    <property type="match status" value="1"/>
</dbReference>
<dbReference type="PANTHER" id="PTHR23135">
    <property type="entry name" value="MUR LIGASE FAMILY MEMBER"/>
    <property type="match status" value="1"/>
</dbReference>
<comment type="caution">
    <text evidence="3">The sequence shown here is derived from an EMBL/GenBank/DDBJ whole genome shotgun (WGS) entry which is preliminary data.</text>
</comment>
<evidence type="ECO:0008006" key="5">
    <source>
        <dbReference type="Google" id="ProtNLM"/>
    </source>
</evidence>
<accession>A0A2M8KWF0</accession>
<dbReference type="AlphaFoldDB" id="A0A2M8KWF0"/>
<dbReference type="EMBL" id="PFEF01000008">
    <property type="protein sequence ID" value="PJE64237.1"/>
    <property type="molecule type" value="Genomic_DNA"/>
</dbReference>
<evidence type="ECO:0000259" key="2">
    <source>
        <dbReference type="Pfam" id="PF08245"/>
    </source>
</evidence>
<name>A0A2M8KWF0_9BACT</name>
<dbReference type="InterPro" id="IPR036615">
    <property type="entry name" value="Mur_ligase_C_dom_sf"/>
</dbReference>
<dbReference type="SUPFAM" id="SSF53244">
    <property type="entry name" value="MurD-like peptide ligases, peptide-binding domain"/>
    <property type="match status" value="1"/>
</dbReference>
<dbReference type="PANTHER" id="PTHR23135:SF4">
    <property type="entry name" value="UDP-N-ACETYLMURAMOYL-L-ALANYL-D-GLUTAMATE--2,6-DIAMINOPIMELATE LIGASE MURE HOMOLOG, CHLOROPLASTIC"/>
    <property type="match status" value="1"/>
</dbReference>
<evidence type="ECO:0000259" key="1">
    <source>
        <dbReference type="Pfam" id="PF02875"/>
    </source>
</evidence>
<dbReference type="Proteomes" id="UP000229098">
    <property type="component" value="Unassembled WGS sequence"/>
</dbReference>
<dbReference type="SUPFAM" id="SSF53623">
    <property type="entry name" value="MurD-like peptide ligases, catalytic domain"/>
    <property type="match status" value="1"/>
</dbReference>
<reference evidence="4" key="1">
    <citation type="submission" date="2017-09" db="EMBL/GenBank/DDBJ databases">
        <title>Depth-based differentiation of microbial function through sediment-hosted aquifers and enrichment of novel symbionts in the deep terrestrial subsurface.</title>
        <authorList>
            <person name="Probst A.J."/>
            <person name="Ladd B."/>
            <person name="Jarett J.K."/>
            <person name="Geller-Mcgrath D.E."/>
            <person name="Sieber C.M.K."/>
            <person name="Emerson J.B."/>
            <person name="Anantharaman K."/>
            <person name="Thomas B.C."/>
            <person name="Malmstrom R."/>
            <person name="Stieglmeier M."/>
            <person name="Klingl A."/>
            <person name="Woyke T."/>
            <person name="Ryan C.M."/>
            <person name="Banfield J.F."/>
        </authorList>
    </citation>
    <scope>NUCLEOTIDE SEQUENCE [LARGE SCALE GENOMIC DNA]</scope>
</reference>
<feature type="domain" description="Mur ligase central" evidence="2">
    <location>
        <begin position="96"/>
        <end position="227"/>
    </location>
</feature>
<dbReference type="InterPro" id="IPR036565">
    <property type="entry name" value="Mur-like_cat_sf"/>
</dbReference>
<dbReference type="GO" id="GO:0005524">
    <property type="term" value="F:ATP binding"/>
    <property type="evidence" value="ECO:0007669"/>
    <property type="project" value="InterPro"/>
</dbReference>
<dbReference type="Gene3D" id="3.40.1190.10">
    <property type="entry name" value="Mur-like, catalytic domain"/>
    <property type="match status" value="1"/>
</dbReference>
<dbReference type="InterPro" id="IPR013221">
    <property type="entry name" value="Mur_ligase_cen"/>
</dbReference>
<organism evidence="3 4">
    <name type="scientific">Candidatus Ryanbacteria bacterium CG10_big_fil_rev_8_21_14_0_10_43_42</name>
    <dbReference type="NCBI Taxonomy" id="1974864"/>
    <lineage>
        <taxon>Bacteria</taxon>
        <taxon>Candidatus Ryaniibacteriota</taxon>
    </lineage>
</organism>
<evidence type="ECO:0000313" key="3">
    <source>
        <dbReference type="EMBL" id="PJE64237.1"/>
    </source>
</evidence>
<dbReference type="Gene3D" id="3.90.190.20">
    <property type="entry name" value="Mur ligase, C-terminal domain"/>
    <property type="match status" value="1"/>
</dbReference>